<dbReference type="GO" id="GO:0022857">
    <property type="term" value="F:transmembrane transporter activity"/>
    <property type="evidence" value="ECO:0007669"/>
    <property type="project" value="TreeGrafter"/>
</dbReference>
<keyword evidence="6 9" id="KW-1133">Transmembrane helix</keyword>
<feature type="transmembrane region" description="Helical" evidence="9">
    <location>
        <begin position="12"/>
        <end position="32"/>
    </location>
</feature>
<dbReference type="InterPro" id="IPR007387">
    <property type="entry name" value="TRAP_DctQ"/>
</dbReference>
<dbReference type="EMBL" id="FMWL01000010">
    <property type="protein sequence ID" value="SCZ80029.1"/>
    <property type="molecule type" value="Genomic_DNA"/>
</dbReference>
<evidence type="ECO:0000259" key="10">
    <source>
        <dbReference type="Pfam" id="PF04290"/>
    </source>
</evidence>
<dbReference type="PANTHER" id="PTHR35011:SF2">
    <property type="entry name" value="2,3-DIKETO-L-GULONATE TRAP TRANSPORTER SMALL PERMEASE PROTEIN YIAM"/>
    <property type="match status" value="1"/>
</dbReference>
<dbReference type="Proteomes" id="UP000199208">
    <property type="component" value="Unassembled WGS sequence"/>
</dbReference>
<reference evidence="11 12" key="1">
    <citation type="submission" date="2016-10" db="EMBL/GenBank/DDBJ databases">
        <authorList>
            <person name="de Groot N.N."/>
        </authorList>
    </citation>
    <scope>NUCLEOTIDE SEQUENCE [LARGE SCALE GENOMIC DNA]</scope>
    <source>
        <strain evidence="11 12">DSM 2784</strain>
    </source>
</reference>
<evidence type="ECO:0000256" key="2">
    <source>
        <dbReference type="ARBA" id="ARBA00022448"/>
    </source>
</evidence>
<feature type="transmembrane region" description="Helical" evidence="9">
    <location>
        <begin position="86"/>
        <end position="108"/>
    </location>
</feature>
<evidence type="ECO:0000256" key="5">
    <source>
        <dbReference type="ARBA" id="ARBA00022692"/>
    </source>
</evidence>
<sequence>MKALKWLDQNFERVMLVFLLAVMSCLLMYQIIMRYVFGNALAWAEELARYCFIVSAYMCIGYCIKKDLLFRIDVLFNLLPKVLRKGLDILMWTVTVAFFIYCTYYSVIVTQLAFESNTFSPALEIKTGYIYAFATLGMALAMYRSIQYLIRIIVQKPEIQREADVEEISDAKGA</sequence>
<feature type="transmembrane region" description="Helical" evidence="9">
    <location>
        <begin position="128"/>
        <end position="146"/>
    </location>
</feature>
<dbReference type="GO" id="GO:0015740">
    <property type="term" value="P:C4-dicarboxylate transport"/>
    <property type="evidence" value="ECO:0007669"/>
    <property type="project" value="TreeGrafter"/>
</dbReference>
<dbReference type="PANTHER" id="PTHR35011">
    <property type="entry name" value="2,3-DIKETO-L-GULONATE TRAP TRANSPORTER SMALL PERMEASE PROTEIN YIAM"/>
    <property type="match status" value="1"/>
</dbReference>
<dbReference type="GO" id="GO:0005886">
    <property type="term" value="C:plasma membrane"/>
    <property type="evidence" value="ECO:0007669"/>
    <property type="project" value="UniProtKB-SubCell"/>
</dbReference>
<keyword evidence="4" id="KW-0997">Cell inner membrane</keyword>
<evidence type="ECO:0000313" key="12">
    <source>
        <dbReference type="Proteomes" id="UP000199208"/>
    </source>
</evidence>
<proteinExistence type="inferred from homology"/>
<keyword evidence="12" id="KW-1185">Reference proteome</keyword>
<dbReference type="STRING" id="1120920.SAMN03080599_02064"/>
<keyword evidence="5 9" id="KW-0812">Transmembrane</keyword>
<keyword evidence="7 9" id="KW-0472">Membrane</keyword>
<evidence type="ECO:0000313" key="11">
    <source>
        <dbReference type="EMBL" id="SCZ80029.1"/>
    </source>
</evidence>
<feature type="domain" description="Tripartite ATP-independent periplasmic transporters DctQ component" evidence="10">
    <location>
        <begin position="23"/>
        <end position="153"/>
    </location>
</feature>
<dbReference type="RefSeq" id="WP_170829399.1">
    <property type="nucleotide sequence ID" value="NZ_FMWL01000010.1"/>
</dbReference>
<feature type="transmembrane region" description="Helical" evidence="9">
    <location>
        <begin position="47"/>
        <end position="65"/>
    </location>
</feature>
<evidence type="ECO:0000256" key="3">
    <source>
        <dbReference type="ARBA" id="ARBA00022475"/>
    </source>
</evidence>
<organism evidence="11 12">
    <name type="scientific">Acidaminobacter hydrogenoformans DSM 2784</name>
    <dbReference type="NCBI Taxonomy" id="1120920"/>
    <lineage>
        <taxon>Bacteria</taxon>
        <taxon>Bacillati</taxon>
        <taxon>Bacillota</taxon>
        <taxon>Clostridia</taxon>
        <taxon>Peptostreptococcales</taxon>
        <taxon>Acidaminobacteraceae</taxon>
        <taxon>Acidaminobacter</taxon>
    </lineage>
</organism>
<evidence type="ECO:0000256" key="4">
    <source>
        <dbReference type="ARBA" id="ARBA00022519"/>
    </source>
</evidence>
<name>A0A1G5S394_9FIRM</name>
<protein>
    <submittedName>
        <fullName evidence="11">TRAP-type C4-dicarboxylate transport system, small permease component</fullName>
    </submittedName>
</protein>
<dbReference type="InterPro" id="IPR055348">
    <property type="entry name" value="DctQ"/>
</dbReference>
<keyword evidence="3" id="KW-1003">Cell membrane</keyword>
<evidence type="ECO:0000256" key="8">
    <source>
        <dbReference type="ARBA" id="ARBA00038436"/>
    </source>
</evidence>
<dbReference type="Pfam" id="PF04290">
    <property type="entry name" value="DctQ"/>
    <property type="match status" value="1"/>
</dbReference>
<dbReference type="PROSITE" id="PS51257">
    <property type="entry name" value="PROKAR_LIPOPROTEIN"/>
    <property type="match status" value="1"/>
</dbReference>
<comment type="similarity">
    <text evidence="8">Belongs to the TRAP transporter small permease family.</text>
</comment>
<evidence type="ECO:0000256" key="7">
    <source>
        <dbReference type="ARBA" id="ARBA00023136"/>
    </source>
</evidence>
<comment type="subcellular location">
    <subcellularLocation>
        <location evidence="1">Cell inner membrane</location>
        <topology evidence="1">Multi-pass membrane protein</topology>
    </subcellularLocation>
</comment>
<evidence type="ECO:0000256" key="9">
    <source>
        <dbReference type="SAM" id="Phobius"/>
    </source>
</evidence>
<evidence type="ECO:0000256" key="1">
    <source>
        <dbReference type="ARBA" id="ARBA00004429"/>
    </source>
</evidence>
<gene>
    <name evidence="11" type="ORF">SAMN03080599_02064</name>
</gene>
<accession>A0A1G5S394</accession>
<dbReference type="AlphaFoldDB" id="A0A1G5S394"/>
<evidence type="ECO:0000256" key="6">
    <source>
        <dbReference type="ARBA" id="ARBA00022989"/>
    </source>
</evidence>
<keyword evidence="2" id="KW-0813">Transport</keyword>